<name>A0AA49K1J1_9BACT</name>
<protein>
    <submittedName>
        <fullName evidence="2">Uncharacterized protein</fullName>
    </submittedName>
</protein>
<proteinExistence type="predicted"/>
<dbReference type="KEGG" id="pspc:Strain318_002407"/>
<evidence type="ECO:0000313" key="3">
    <source>
        <dbReference type="Proteomes" id="UP001229955"/>
    </source>
</evidence>
<sequence length="92" mass="10367">MSRQKNRGPVRTAATSPFDDARNELFQHIMSCGVIGALPEHQTEWFNETMQYFSERYHELSKQQIADLRVLGERFAAPPVRKSATADAVSAA</sequence>
<dbReference type="EMBL" id="CP130613">
    <property type="protein sequence ID" value="WKW15999.1"/>
    <property type="molecule type" value="Genomic_DNA"/>
</dbReference>
<accession>A0AA49Q5E8</accession>
<dbReference type="Proteomes" id="UP001229955">
    <property type="component" value="Chromosome"/>
</dbReference>
<dbReference type="RefSeq" id="WP_367885955.1">
    <property type="nucleotide sequence ID" value="NZ_CP130612.1"/>
</dbReference>
<keyword evidence="3" id="KW-1185">Reference proteome</keyword>
<organism evidence="2 3">
    <name type="scientific">Pseudogemmatithrix spongiicola</name>
    <dbReference type="NCBI Taxonomy" id="3062599"/>
    <lineage>
        <taxon>Bacteria</taxon>
        <taxon>Pseudomonadati</taxon>
        <taxon>Gemmatimonadota</taxon>
        <taxon>Gemmatimonadia</taxon>
        <taxon>Gemmatimonadales</taxon>
        <taxon>Gemmatimonadaceae</taxon>
        <taxon>Pseudogemmatithrix</taxon>
    </lineage>
</organism>
<accession>A0AA49K1J1</accession>
<gene>
    <name evidence="1" type="ORF">Strain138_002408</name>
    <name evidence="2" type="ORF">Strain318_002407</name>
</gene>
<dbReference type="EMBL" id="CP130612">
    <property type="protein sequence ID" value="WKW13093.1"/>
    <property type="molecule type" value="Genomic_DNA"/>
</dbReference>
<evidence type="ECO:0000313" key="2">
    <source>
        <dbReference type="EMBL" id="WKW15999.1"/>
    </source>
</evidence>
<reference evidence="2" key="1">
    <citation type="submission" date="2023-07" db="EMBL/GenBank/DDBJ databases">
        <authorList>
            <person name="Haufschild T."/>
            <person name="Kallscheuer N."/>
            <person name="Hammer J."/>
            <person name="Kohn T."/>
            <person name="Kabuu M."/>
            <person name="Jogler M."/>
            <person name="Wohfarth N."/>
            <person name="Heuer A."/>
            <person name="Rohde M."/>
            <person name="van Teeseling M.C.F."/>
            <person name="Jogler C."/>
        </authorList>
    </citation>
    <scope>NUCLEOTIDE SEQUENCE</scope>
    <source>
        <strain evidence="1">Strain 138</strain>
        <strain evidence="2">Strain 318</strain>
    </source>
</reference>
<dbReference type="AlphaFoldDB" id="A0AA49K1J1"/>
<evidence type="ECO:0000313" key="1">
    <source>
        <dbReference type="EMBL" id="WKW13093.1"/>
    </source>
</evidence>